<evidence type="ECO:0000256" key="1">
    <source>
        <dbReference type="ARBA" id="ARBA00009129"/>
    </source>
</evidence>
<dbReference type="InterPro" id="IPR008462">
    <property type="entry name" value="CsbD"/>
</dbReference>
<feature type="compositionally biased region" description="Polar residues" evidence="2">
    <location>
        <begin position="103"/>
        <end position="122"/>
    </location>
</feature>
<dbReference type="SUPFAM" id="SSF69047">
    <property type="entry name" value="Hypothetical protein YjbJ"/>
    <property type="match status" value="1"/>
</dbReference>
<dbReference type="PANTHER" id="PTHR40460:SF1">
    <property type="entry name" value="CSBD-LIKE DOMAIN-CONTAINING PROTEIN"/>
    <property type="match status" value="1"/>
</dbReference>
<dbReference type="InterPro" id="IPR036629">
    <property type="entry name" value="YjbJ_sf"/>
</dbReference>
<gene>
    <name evidence="4" type="ORF">UA08_01692</name>
</gene>
<sequence>MSSNGASGSSTFQSYVDSAVGAAQSAVASVTGNSADQKQADNTKAQAQNEYQGSHTTAKLGPLTADPNSGAAVTDNEDRTSGSWNQTVGAAKESIGNFVGNENLRQSGIQQNADGKSQQAKGQLSDLGQGVTDRAKGAMGNIGAAVTGDREAQSKWQDVHDEGKTRQRGVEADLQKTEQR</sequence>
<feature type="region of interest" description="Disordered" evidence="2">
    <location>
        <begin position="23"/>
        <end position="180"/>
    </location>
</feature>
<organism evidence="4 5">
    <name type="scientific">Talaromyces atroroseus</name>
    <dbReference type="NCBI Taxonomy" id="1441469"/>
    <lineage>
        <taxon>Eukaryota</taxon>
        <taxon>Fungi</taxon>
        <taxon>Dikarya</taxon>
        <taxon>Ascomycota</taxon>
        <taxon>Pezizomycotina</taxon>
        <taxon>Eurotiomycetes</taxon>
        <taxon>Eurotiomycetidae</taxon>
        <taxon>Eurotiales</taxon>
        <taxon>Trichocomaceae</taxon>
        <taxon>Talaromyces</taxon>
        <taxon>Talaromyces sect. Trachyspermi</taxon>
    </lineage>
</organism>
<dbReference type="RefSeq" id="XP_020123689.1">
    <property type="nucleotide sequence ID" value="XM_020261384.1"/>
</dbReference>
<dbReference type="OrthoDB" id="5309565at2759"/>
<dbReference type="Proteomes" id="UP000214365">
    <property type="component" value="Unassembled WGS sequence"/>
</dbReference>
<name>A0A1Q5QCG9_TALAT</name>
<feature type="compositionally biased region" description="Basic and acidic residues" evidence="2">
    <location>
        <begin position="148"/>
        <end position="180"/>
    </location>
</feature>
<accession>A0A1Q5QCG9</accession>
<evidence type="ECO:0000259" key="3">
    <source>
        <dbReference type="Pfam" id="PF05532"/>
    </source>
</evidence>
<evidence type="ECO:0000256" key="2">
    <source>
        <dbReference type="SAM" id="MobiDB-lite"/>
    </source>
</evidence>
<feature type="compositionally biased region" description="Polar residues" evidence="2">
    <location>
        <begin position="31"/>
        <end position="57"/>
    </location>
</feature>
<dbReference type="PANTHER" id="PTHR40460">
    <property type="entry name" value="CHROMOSOME 1, WHOLE GENOME SHOTGUN SEQUENCE"/>
    <property type="match status" value="1"/>
</dbReference>
<evidence type="ECO:0000313" key="4">
    <source>
        <dbReference type="EMBL" id="OKL63568.1"/>
    </source>
</evidence>
<dbReference type="STRING" id="1441469.A0A1Q5QCG9"/>
<dbReference type="GeneID" id="31001447"/>
<keyword evidence="5" id="KW-1185">Reference proteome</keyword>
<dbReference type="EMBL" id="LFMY01000002">
    <property type="protein sequence ID" value="OKL63568.1"/>
    <property type="molecule type" value="Genomic_DNA"/>
</dbReference>
<evidence type="ECO:0000313" key="5">
    <source>
        <dbReference type="Proteomes" id="UP000214365"/>
    </source>
</evidence>
<feature type="domain" description="CsbD-like" evidence="3">
    <location>
        <begin position="78"/>
        <end position="126"/>
    </location>
</feature>
<comment type="caution">
    <text evidence="4">The sequence shown here is derived from an EMBL/GenBank/DDBJ whole genome shotgun (WGS) entry which is preliminary data.</text>
</comment>
<dbReference type="AlphaFoldDB" id="A0A1Q5QCG9"/>
<reference evidence="4 5" key="1">
    <citation type="submission" date="2015-06" db="EMBL/GenBank/DDBJ databases">
        <title>Talaromyces atroroseus IBT 11181 draft genome.</title>
        <authorList>
            <person name="Rasmussen K.B."/>
            <person name="Rasmussen S."/>
            <person name="Petersen B."/>
            <person name="Sicheritz-Ponten T."/>
            <person name="Mortensen U.H."/>
            <person name="Thrane U."/>
        </authorList>
    </citation>
    <scope>NUCLEOTIDE SEQUENCE [LARGE SCALE GENOMIC DNA]</scope>
    <source>
        <strain evidence="4 5">IBT 11181</strain>
    </source>
</reference>
<protein>
    <recommendedName>
        <fullName evidence="3">CsbD-like domain-containing protein</fullName>
    </recommendedName>
</protein>
<comment type="similarity">
    <text evidence="1">Belongs to the UPF0337 (CsbD) family.</text>
</comment>
<proteinExistence type="inferred from homology"/>
<dbReference type="Pfam" id="PF05532">
    <property type="entry name" value="CsbD"/>
    <property type="match status" value="1"/>
</dbReference>